<dbReference type="InterPro" id="IPR039355">
    <property type="entry name" value="Transcription_factor_GATA"/>
</dbReference>
<dbReference type="GO" id="GO:0005634">
    <property type="term" value="C:nucleus"/>
    <property type="evidence" value="ECO:0007669"/>
    <property type="project" value="UniProtKB-SubCell"/>
</dbReference>
<dbReference type="PROSITE" id="PS50114">
    <property type="entry name" value="GATA_ZN_FINGER_2"/>
    <property type="match status" value="2"/>
</dbReference>
<dbReference type="GO" id="GO:0045944">
    <property type="term" value="P:positive regulation of transcription by RNA polymerase II"/>
    <property type="evidence" value="ECO:0007669"/>
    <property type="project" value="TreeGrafter"/>
</dbReference>
<keyword evidence="10" id="KW-1185">Reference proteome</keyword>
<dbReference type="PANTHER" id="PTHR10071">
    <property type="entry name" value="TRANSCRIPTION FACTOR GATA FAMILY MEMBER"/>
    <property type="match status" value="1"/>
</dbReference>
<dbReference type="Pfam" id="PF00320">
    <property type="entry name" value="GATA"/>
    <property type="match status" value="2"/>
</dbReference>
<dbReference type="InterPro" id="IPR013088">
    <property type="entry name" value="Znf_NHR/GATA"/>
</dbReference>
<keyword evidence="4" id="KW-0862">Zinc</keyword>
<accession>A0AAD7FZ48</accession>
<feature type="region of interest" description="Disordered" evidence="7">
    <location>
        <begin position="1"/>
        <end position="33"/>
    </location>
</feature>
<evidence type="ECO:0000256" key="4">
    <source>
        <dbReference type="ARBA" id="ARBA00022833"/>
    </source>
</evidence>
<keyword evidence="3 6" id="KW-0863">Zinc-finger</keyword>
<comment type="subcellular location">
    <subcellularLocation>
        <location evidence="1">Nucleus</location>
    </subcellularLocation>
</comment>
<proteinExistence type="predicted"/>
<dbReference type="SMART" id="SM00401">
    <property type="entry name" value="ZnF_GATA"/>
    <property type="match status" value="2"/>
</dbReference>
<dbReference type="CDD" id="cd00202">
    <property type="entry name" value="ZnF_GATA"/>
    <property type="match status" value="2"/>
</dbReference>
<dbReference type="Gene3D" id="3.30.50.10">
    <property type="entry name" value="Erythroid Transcription Factor GATA-1, subunit A"/>
    <property type="match status" value="2"/>
</dbReference>
<dbReference type="PANTHER" id="PTHR10071:SF281">
    <property type="entry name" value="BOX A-BINDING FACTOR-RELATED"/>
    <property type="match status" value="1"/>
</dbReference>
<reference evidence="9" key="1">
    <citation type="submission" date="2023-03" db="EMBL/GenBank/DDBJ databases">
        <title>Massive genome expansion in bonnet fungi (Mycena s.s.) driven by repeated elements and novel gene families across ecological guilds.</title>
        <authorList>
            <consortium name="Lawrence Berkeley National Laboratory"/>
            <person name="Harder C.B."/>
            <person name="Miyauchi S."/>
            <person name="Viragh M."/>
            <person name="Kuo A."/>
            <person name="Thoen E."/>
            <person name="Andreopoulos B."/>
            <person name="Lu D."/>
            <person name="Skrede I."/>
            <person name="Drula E."/>
            <person name="Henrissat B."/>
            <person name="Morin E."/>
            <person name="Kohler A."/>
            <person name="Barry K."/>
            <person name="LaButti K."/>
            <person name="Morin E."/>
            <person name="Salamov A."/>
            <person name="Lipzen A."/>
            <person name="Mereny Z."/>
            <person name="Hegedus B."/>
            <person name="Baldrian P."/>
            <person name="Stursova M."/>
            <person name="Weitz H."/>
            <person name="Taylor A."/>
            <person name="Grigoriev I.V."/>
            <person name="Nagy L.G."/>
            <person name="Martin F."/>
            <person name="Kauserud H."/>
        </authorList>
    </citation>
    <scope>NUCLEOTIDE SEQUENCE</scope>
    <source>
        <strain evidence="9">9284</strain>
    </source>
</reference>
<organism evidence="9 10">
    <name type="scientific">Roridomyces roridus</name>
    <dbReference type="NCBI Taxonomy" id="1738132"/>
    <lineage>
        <taxon>Eukaryota</taxon>
        <taxon>Fungi</taxon>
        <taxon>Dikarya</taxon>
        <taxon>Basidiomycota</taxon>
        <taxon>Agaricomycotina</taxon>
        <taxon>Agaricomycetes</taxon>
        <taxon>Agaricomycetidae</taxon>
        <taxon>Agaricales</taxon>
        <taxon>Marasmiineae</taxon>
        <taxon>Mycenaceae</taxon>
        <taxon>Roridomyces</taxon>
    </lineage>
</organism>
<evidence type="ECO:0000256" key="2">
    <source>
        <dbReference type="ARBA" id="ARBA00022723"/>
    </source>
</evidence>
<dbReference type="GO" id="GO:0000978">
    <property type="term" value="F:RNA polymerase II cis-regulatory region sequence-specific DNA binding"/>
    <property type="evidence" value="ECO:0007669"/>
    <property type="project" value="TreeGrafter"/>
</dbReference>
<dbReference type="GO" id="GO:0000122">
    <property type="term" value="P:negative regulation of transcription by RNA polymerase II"/>
    <property type="evidence" value="ECO:0007669"/>
    <property type="project" value="TreeGrafter"/>
</dbReference>
<dbReference type="SUPFAM" id="SSF57716">
    <property type="entry name" value="Glucocorticoid receptor-like (DNA-binding domain)"/>
    <property type="match status" value="2"/>
</dbReference>
<dbReference type="PRINTS" id="PR00619">
    <property type="entry name" value="GATAZNFINGER"/>
</dbReference>
<comment type="caution">
    <text evidence="9">The sequence shown here is derived from an EMBL/GenBank/DDBJ whole genome shotgun (WGS) entry which is preliminary data.</text>
</comment>
<dbReference type="GO" id="GO:0000981">
    <property type="term" value="F:DNA-binding transcription factor activity, RNA polymerase II-specific"/>
    <property type="evidence" value="ECO:0007669"/>
    <property type="project" value="TreeGrafter"/>
</dbReference>
<evidence type="ECO:0000259" key="8">
    <source>
        <dbReference type="PROSITE" id="PS50114"/>
    </source>
</evidence>
<feature type="compositionally biased region" description="Basic residues" evidence="7">
    <location>
        <begin position="138"/>
        <end position="147"/>
    </location>
</feature>
<dbReference type="GO" id="GO:0045165">
    <property type="term" value="P:cell fate commitment"/>
    <property type="evidence" value="ECO:0007669"/>
    <property type="project" value="TreeGrafter"/>
</dbReference>
<dbReference type="InterPro" id="IPR000679">
    <property type="entry name" value="Znf_GATA"/>
</dbReference>
<protein>
    <recommendedName>
        <fullName evidence="8">GATA-type domain-containing protein</fullName>
    </recommendedName>
</protein>
<dbReference type="PROSITE" id="PS00344">
    <property type="entry name" value="GATA_ZN_FINGER_1"/>
    <property type="match status" value="2"/>
</dbReference>
<feature type="domain" description="GATA-type" evidence="8">
    <location>
        <begin position="28"/>
        <end position="71"/>
    </location>
</feature>
<dbReference type="AlphaFoldDB" id="A0AAD7FZ48"/>
<evidence type="ECO:0000313" key="10">
    <source>
        <dbReference type="Proteomes" id="UP001221142"/>
    </source>
</evidence>
<dbReference type="Proteomes" id="UP001221142">
    <property type="component" value="Unassembled WGS sequence"/>
</dbReference>
<sequence>MAQPNHPGSGSAPPYPPSGPPAHTNAGASHPKQCHHCKTLTTPLWRRDPTNQQPLCNACGLYLQQRHAYRPADLIQAEREGAGNGPGPTPECNHCHTQETSVWRRDKEGNQVCNACGVYQRLRGVPRPAGLMQGQGKPKTRAKYSQA</sequence>
<evidence type="ECO:0000256" key="1">
    <source>
        <dbReference type="ARBA" id="ARBA00004123"/>
    </source>
</evidence>
<evidence type="ECO:0000256" key="5">
    <source>
        <dbReference type="ARBA" id="ARBA00023242"/>
    </source>
</evidence>
<gene>
    <name evidence="9" type="ORF">FB45DRAFT_736799</name>
</gene>
<dbReference type="GO" id="GO:0008270">
    <property type="term" value="F:zinc ion binding"/>
    <property type="evidence" value="ECO:0007669"/>
    <property type="project" value="UniProtKB-KW"/>
</dbReference>
<dbReference type="EMBL" id="JARKIF010000003">
    <property type="protein sequence ID" value="KAJ7644928.1"/>
    <property type="molecule type" value="Genomic_DNA"/>
</dbReference>
<feature type="region of interest" description="Disordered" evidence="7">
    <location>
        <begin position="127"/>
        <end position="147"/>
    </location>
</feature>
<evidence type="ECO:0000256" key="7">
    <source>
        <dbReference type="SAM" id="MobiDB-lite"/>
    </source>
</evidence>
<feature type="domain" description="GATA-type" evidence="8">
    <location>
        <begin position="86"/>
        <end position="141"/>
    </location>
</feature>
<evidence type="ECO:0000256" key="3">
    <source>
        <dbReference type="ARBA" id="ARBA00022771"/>
    </source>
</evidence>
<name>A0AAD7FZ48_9AGAR</name>
<keyword evidence="2" id="KW-0479">Metal-binding</keyword>
<evidence type="ECO:0000313" key="9">
    <source>
        <dbReference type="EMBL" id="KAJ7644928.1"/>
    </source>
</evidence>
<keyword evidence="5" id="KW-0539">Nucleus</keyword>
<evidence type="ECO:0000256" key="6">
    <source>
        <dbReference type="PROSITE-ProRule" id="PRU00094"/>
    </source>
</evidence>